<keyword evidence="4" id="KW-1185">Reference proteome</keyword>
<reference evidence="3 4" key="1">
    <citation type="submission" date="2019-08" db="EMBL/GenBank/DDBJ databases">
        <title>Highly reduced genomes of protist endosymbionts show evolutionary convergence.</title>
        <authorList>
            <person name="George E."/>
            <person name="Husnik F."/>
            <person name="Tashyreva D."/>
            <person name="Prokopchuk G."/>
            <person name="Horak A."/>
            <person name="Kwong W.K."/>
            <person name="Lukes J."/>
            <person name="Keeling P.J."/>
        </authorList>
    </citation>
    <scope>NUCLEOTIDE SEQUENCE [LARGE SCALE GENOMIC DNA]</scope>
    <source>
        <strain evidence="3">1604LC</strain>
    </source>
</reference>
<dbReference type="KEGG" id="cpri:FZC34_01485"/>
<feature type="compositionally biased region" description="Polar residues" evidence="2">
    <location>
        <begin position="725"/>
        <end position="735"/>
    </location>
</feature>
<dbReference type="Gene3D" id="1.10.287.2610">
    <property type="match status" value="1"/>
</dbReference>
<organism evidence="3 4">
    <name type="scientific">Candidatus Cytomitobacter primus</name>
    <dbReference type="NCBI Taxonomy" id="2066024"/>
    <lineage>
        <taxon>Bacteria</taxon>
        <taxon>Pseudomonadati</taxon>
        <taxon>Pseudomonadota</taxon>
        <taxon>Alphaproteobacteria</taxon>
        <taxon>Holosporales</taxon>
        <taxon>Holosporaceae</taxon>
        <taxon>Candidatus Cytomitobacter</taxon>
    </lineage>
</organism>
<feature type="compositionally biased region" description="Pro residues" evidence="2">
    <location>
        <begin position="736"/>
        <end position="746"/>
    </location>
</feature>
<feature type="coiled-coil region" evidence="1">
    <location>
        <begin position="650"/>
        <end position="677"/>
    </location>
</feature>
<evidence type="ECO:0000313" key="3">
    <source>
        <dbReference type="EMBL" id="QEK38580.1"/>
    </source>
</evidence>
<feature type="coiled-coil region" evidence="1">
    <location>
        <begin position="173"/>
        <end position="428"/>
    </location>
</feature>
<name>A0A5C0UFT2_9PROT</name>
<feature type="coiled-coil region" evidence="1">
    <location>
        <begin position="553"/>
        <end position="608"/>
    </location>
</feature>
<dbReference type="Proteomes" id="UP000325004">
    <property type="component" value="Chromosome"/>
</dbReference>
<keyword evidence="1" id="KW-0175">Coiled coil</keyword>
<proteinExistence type="predicted"/>
<evidence type="ECO:0000313" key="4">
    <source>
        <dbReference type="Proteomes" id="UP000325004"/>
    </source>
</evidence>
<evidence type="ECO:0000256" key="2">
    <source>
        <dbReference type="SAM" id="MobiDB-lite"/>
    </source>
</evidence>
<dbReference type="RefSeq" id="WP_148971701.1">
    <property type="nucleotide sequence ID" value="NZ_CP043316.1"/>
</dbReference>
<dbReference type="EMBL" id="CP043316">
    <property type="protein sequence ID" value="QEK38580.1"/>
    <property type="molecule type" value="Genomic_DNA"/>
</dbReference>
<protein>
    <submittedName>
        <fullName evidence="3">Uncharacterized protein</fullName>
    </submittedName>
</protein>
<evidence type="ECO:0000256" key="1">
    <source>
        <dbReference type="SAM" id="Coils"/>
    </source>
</evidence>
<accession>A0A5C0UFT2</accession>
<feature type="coiled-coil region" evidence="1">
    <location>
        <begin position="465"/>
        <end position="513"/>
    </location>
</feature>
<gene>
    <name evidence="3" type="ORF">FZC34_01485</name>
</gene>
<dbReference type="AlphaFoldDB" id="A0A5C0UFT2"/>
<feature type="region of interest" description="Disordered" evidence="2">
    <location>
        <begin position="725"/>
        <end position="746"/>
    </location>
</feature>
<sequence>MKSSLLASVLFFSFVINAEDKKINEAMLKFDGDVHSSLMDKFKGEDFLNNISTDFLESHTKNFNILRKQNVNIVGYYSEEHKVFVDKNSIYDLANEDLFQLLMQEKYILQGSEKVKIYQLNQNIWNKITKEQKDSIELKVAIDDMLESGLNTLVGYIADQELCGYEVSQFNVIENMKKTEQELKDNLQSITKGFSKTIDINTIAKNKIKELENTAAVDNIAKNELEIKMQEMQENLNRIKKEKAEEVIDFQSALETLKNKKAELESEVEEVKNELSSVNTTQENIDDMQKIKKELEESLNQKDAAITELTSKLNSYKENVQQAEQEKTDFKNNINKLKSEKSELTNAIDIITKANELFEFKLNAANTEKVTLQENLESIMQEKSELQETVNSIESDMQVASNIDAEEKNELQNQVIELQNKLDTIENERLLESQNQLSAREDAIQKAINEQHKLNNLLVNAGMSRDNLQKSIKDIENTKIQLQTQLNTTQQEKSELEAQIKTMQEKSTQDQANIESTAKIAKDKIAAMHSQTKKLEGKLADSIRQDEVSVTMHKNAEAEIKKLQNDLNAVQTNLENKITETNALKGELSESQSNMQTAIESAAQAQKDKIDEIAHLQNDHDEVLSRQEIESEYHLEYSKIQLKFEYHIQNNLKRKEINRLANKNQKLQQIVETYKNVQSSSRALNEDIEEAISLFRNKQHSEGFAHLYRIMDINNKTNNEYVSPVRQSASAQNTKPCPPPHLNKLG</sequence>